<accession>A0A3B1B7T9</accession>
<dbReference type="EMBL" id="UOFY01000047">
    <property type="protein sequence ID" value="VAX10321.1"/>
    <property type="molecule type" value="Genomic_DNA"/>
</dbReference>
<gene>
    <name evidence="1" type="ORF">MNBD_GAMMA25-84</name>
</gene>
<reference evidence="1" key="1">
    <citation type="submission" date="2018-06" db="EMBL/GenBank/DDBJ databases">
        <authorList>
            <person name="Zhirakovskaya E."/>
        </authorList>
    </citation>
    <scope>NUCLEOTIDE SEQUENCE</scope>
</reference>
<protein>
    <submittedName>
        <fullName evidence="1">Uncharacterized protein</fullName>
    </submittedName>
</protein>
<evidence type="ECO:0000313" key="1">
    <source>
        <dbReference type="EMBL" id="VAX10321.1"/>
    </source>
</evidence>
<proteinExistence type="predicted"/>
<dbReference type="AlphaFoldDB" id="A0A3B1B7T9"/>
<sequence>MNHFVLKTIVTGMTLAIAQLATAGTDVYFNPLTQ</sequence>
<name>A0A3B1B7T9_9ZZZZ</name>
<organism evidence="1">
    <name type="scientific">hydrothermal vent metagenome</name>
    <dbReference type="NCBI Taxonomy" id="652676"/>
    <lineage>
        <taxon>unclassified sequences</taxon>
        <taxon>metagenomes</taxon>
        <taxon>ecological metagenomes</taxon>
    </lineage>
</organism>